<evidence type="ECO:0000256" key="1">
    <source>
        <dbReference type="SAM" id="MobiDB-lite"/>
    </source>
</evidence>
<reference evidence="2" key="1">
    <citation type="submission" date="2020-11" db="EMBL/GenBank/DDBJ databases">
        <authorList>
            <person name="Tran Van P."/>
        </authorList>
    </citation>
    <scope>NUCLEOTIDE SEQUENCE</scope>
</reference>
<organism evidence="2">
    <name type="scientific">Timema californicum</name>
    <name type="common">California timema</name>
    <name type="synonym">Walking stick</name>
    <dbReference type="NCBI Taxonomy" id="61474"/>
    <lineage>
        <taxon>Eukaryota</taxon>
        <taxon>Metazoa</taxon>
        <taxon>Ecdysozoa</taxon>
        <taxon>Arthropoda</taxon>
        <taxon>Hexapoda</taxon>
        <taxon>Insecta</taxon>
        <taxon>Pterygota</taxon>
        <taxon>Neoptera</taxon>
        <taxon>Polyneoptera</taxon>
        <taxon>Phasmatodea</taxon>
        <taxon>Timematodea</taxon>
        <taxon>Timematoidea</taxon>
        <taxon>Timematidae</taxon>
        <taxon>Timema</taxon>
    </lineage>
</organism>
<dbReference type="EMBL" id="OE185691">
    <property type="protein sequence ID" value="CAD7577480.1"/>
    <property type="molecule type" value="Genomic_DNA"/>
</dbReference>
<name>A0A7R9JDT2_TIMCA</name>
<evidence type="ECO:0000313" key="2">
    <source>
        <dbReference type="EMBL" id="CAD7577480.1"/>
    </source>
</evidence>
<accession>A0A7R9JDT2</accession>
<gene>
    <name evidence="2" type="ORF">TCMB3V08_LOCUS10030</name>
</gene>
<feature type="region of interest" description="Disordered" evidence="1">
    <location>
        <begin position="102"/>
        <end position="133"/>
    </location>
</feature>
<sequence length="185" mass="20245">MAVRTSRLVDHSVDERRRECISRIYERINVGVGQEGGLGGTLRGAIASSSKTSQMFHSFELHNVCVISSFNPHILLHVQAIRLSIYHAIGLGNGKVEYGVSEPAHSGGRVENHLGKANPSSPERDSNLNQPVFGSTAQHETSALANYATEGGRVSYWFSGHWLDGVYSTTIPVAFREVLLRTTEI</sequence>
<protein>
    <submittedName>
        <fullName evidence="2">(California timema) hypothetical protein</fullName>
    </submittedName>
</protein>
<proteinExistence type="predicted"/>
<dbReference type="AlphaFoldDB" id="A0A7R9JDT2"/>